<dbReference type="VEuPathDB" id="VectorBase:CSON005519"/>
<proteinExistence type="predicted"/>
<evidence type="ECO:0000313" key="1">
    <source>
        <dbReference type="EMBL" id="SSX32862.1"/>
    </source>
</evidence>
<protein>
    <submittedName>
        <fullName evidence="1">CSON005519 protein</fullName>
    </submittedName>
</protein>
<name>A0A336MR05_CULSO</name>
<reference evidence="1" key="1">
    <citation type="submission" date="2018-07" db="EMBL/GenBank/DDBJ databases">
        <authorList>
            <person name="Quirk P.G."/>
            <person name="Krulwich T.A."/>
        </authorList>
    </citation>
    <scope>NUCLEOTIDE SEQUENCE</scope>
</reference>
<organism evidence="1">
    <name type="scientific">Culicoides sonorensis</name>
    <name type="common">Biting midge</name>
    <dbReference type="NCBI Taxonomy" id="179676"/>
    <lineage>
        <taxon>Eukaryota</taxon>
        <taxon>Metazoa</taxon>
        <taxon>Ecdysozoa</taxon>
        <taxon>Arthropoda</taxon>
        <taxon>Hexapoda</taxon>
        <taxon>Insecta</taxon>
        <taxon>Pterygota</taxon>
        <taxon>Neoptera</taxon>
        <taxon>Endopterygota</taxon>
        <taxon>Diptera</taxon>
        <taxon>Nematocera</taxon>
        <taxon>Chironomoidea</taxon>
        <taxon>Ceratopogonidae</taxon>
        <taxon>Ceratopogoninae</taxon>
        <taxon>Culicoides</taxon>
        <taxon>Monoculicoides</taxon>
    </lineage>
</organism>
<gene>
    <name evidence="1" type="primary">CSON005519</name>
</gene>
<dbReference type="AlphaFoldDB" id="A0A336MR05"/>
<dbReference type="EMBL" id="UFQT01002179">
    <property type="protein sequence ID" value="SSX32862.1"/>
    <property type="molecule type" value="Genomic_DNA"/>
</dbReference>
<sequence length="85" mass="9092">MAMSITDIDILTRVPLGTLFLTINLALFLPHISNSPPYANAGSGPGGSYLGDVNISAILDSFSVSYDKRVRPNYGGKNLELSISY</sequence>
<accession>A0A336MR05</accession>